<dbReference type="InterPro" id="IPR004390">
    <property type="entry name" value="SR_rcpt_FtsY"/>
</dbReference>
<dbReference type="InterPro" id="IPR013822">
    <property type="entry name" value="Signal_recog_particl_SRP54_hlx"/>
</dbReference>
<dbReference type="InterPro" id="IPR003593">
    <property type="entry name" value="AAA+_ATPase"/>
</dbReference>
<evidence type="ECO:0000256" key="2">
    <source>
        <dbReference type="ARBA" id="ARBA00022490"/>
    </source>
</evidence>
<comment type="function">
    <text evidence="9">Involved in targeting and insertion of nascent membrane proteins into the cytoplasmic membrane. Acts as a receptor for the complex formed by the signal recognition particle (SRP) and the ribosome-nascent chain (RNC).</text>
</comment>
<proteinExistence type="inferred from homology"/>
<dbReference type="EMBL" id="MFIV01000123">
    <property type="protein sequence ID" value="OGF98346.1"/>
    <property type="molecule type" value="Genomic_DNA"/>
</dbReference>
<evidence type="ECO:0000256" key="1">
    <source>
        <dbReference type="ARBA" id="ARBA00022475"/>
    </source>
</evidence>
<comment type="caution">
    <text evidence="11">The sequence shown here is derived from an EMBL/GenBank/DDBJ whole genome shotgun (WGS) entry which is preliminary data.</text>
</comment>
<comment type="caution">
    <text evidence="9">Lacks conserved residue(s) required for the propagation of feature annotation.</text>
</comment>
<reference evidence="11 12" key="1">
    <citation type="journal article" date="2016" name="Nat. Commun.">
        <title>Thousands of microbial genomes shed light on interconnected biogeochemical processes in an aquifer system.</title>
        <authorList>
            <person name="Anantharaman K."/>
            <person name="Brown C.T."/>
            <person name="Hug L.A."/>
            <person name="Sharon I."/>
            <person name="Castelle C.J."/>
            <person name="Probst A.J."/>
            <person name="Thomas B.C."/>
            <person name="Singh A."/>
            <person name="Wilkins M.J."/>
            <person name="Karaoz U."/>
            <person name="Brodie E.L."/>
            <person name="Williams K.H."/>
            <person name="Hubbard S.S."/>
            <person name="Banfield J.F."/>
        </authorList>
    </citation>
    <scope>NUCLEOTIDE SEQUENCE [LARGE SCALE GENOMIC DNA]</scope>
</reference>
<keyword evidence="2 9" id="KW-0963">Cytoplasm</keyword>
<dbReference type="Pfam" id="PF00448">
    <property type="entry name" value="SRP54"/>
    <property type="match status" value="1"/>
</dbReference>
<dbReference type="PANTHER" id="PTHR43134:SF1">
    <property type="entry name" value="SIGNAL RECOGNITION PARTICLE RECEPTOR SUBUNIT ALPHA"/>
    <property type="match status" value="1"/>
</dbReference>
<evidence type="ECO:0000256" key="4">
    <source>
        <dbReference type="ARBA" id="ARBA00022801"/>
    </source>
</evidence>
<evidence type="ECO:0000313" key="11">
    <source>
        <dbReference type="EMBL" id="OGF98346.1"/>
    </source>
</evidence>
<keyword evidence="6 9" id="KW-0472">Membrane</keyword>
<dbReference type="Pfam" id="PF02881">
    <property type="entry name" value="SRP54_N"/>
    <property type="match status" value="1"/>
</dbReference>
<comment type="catalytic activity">
    <reaction evidence="8 9">
        <text>GTP + H2O = GDP + phosphate + H(+)</text>
        <dbReference type="Rhea" id="RHEA:19669"/>
        <dbReference type="ChEBI" id="CHEBI:15377"/>
        <dbReference type="ChEBI" id="CHEBI:15378"/>
        <dbReference type="ChEBI" id="CHEBI:37565"/>
        <dbReference type="ChEBI" id="CHEBI:43474"/>
        <dbReference type="ChEBI" id="CHEBI:58189"/>
        <dbReference type="EC" id="3.6.5.4"/>
    </reaction>
</comment>
<keyword evidence="1 9" id="KW-1003">Cell membrane</keyword>
<dbReference type="CDD" id="cd17874">
    <property type="entry name" value="FtsY"/>
    <property type="match status" value="1"/>
</dbReference>
<comment type="similarity">
    <text evidence="9">Belongs to the GTP-binding SRP family. FtsY subfamily.</text>
</comment>
<dbReference type="NCBIfam" id="TIGR00064">
    <property type="entry name" value="ftsY"/>
    <property type="match status" value="1"/>
</dbReference>
<dbReference type="Gene3D" id="3.40.50.300">
    <property type="entry name" value="P-loop containing nucleotide triphosphate hydrolases"/>
    <property type="match status" value="1"/>
</dbReference>
<evidence type="ECO:0000256" key="9">
    <source>
        <dbReference type="HAMAP-Rule" id="MF_00920"/>
    </source>
</evidence>
<keyword evidence="3 9" id="KW-0547">Nucleotide-binding</keyword>
<keyword evidence="4 9" id="KW-0378">Hydrolase</keyword>
<dbReference type="SMART" id="SM00962">
    <property type="entry name" value="SRP54"/>
    <property type="match status" value="1"/>
</dbReference>
<dbReference type="FunFam" id="3.40.50.300:FF:000053">
    <property type="entry name" value="Signal recognition particle receptor FtsY"/>
    <property type="match status" value="1"/>
</dbReference>
<dbReference type="Proteomes" id="UP000176992">
    <property type="component" value="Unassembled WGS sequence"/>
</dbReference>
<evidence type="ECO:0000256" key="8">
    <source>
        <dbReference type="ARBA" id="ARBA00048027"/>
    </source>
</evidence>
<dbReference type="AlphaFoldDB" id="A0A1F5YEC7"/>
<name>A0A1F5YEC7_9BACT</name>
<organism evidence="11 12">
    <name type="scientific">Candidatus Glassbacteria bacterium GWA2_58_10</name>
    <dbReference type="NCBI Taxonomy" id="1817865"/>
    <lineage>
        <taxon>Bacteria</taxon>
        <taxon>Candidatus Glassiibacteriota</taxon>
    </lineage>
</organism>
<dbReference type="GO" id="GO:0005886">
    <property type="term" value="C:plasma membrane"/>
    <property type="evidence" value="ECO:0007669"/>
    <property type="project" value="UniProtKB-SubCell"/>
</dbReference>
<dbReference type="InterPro" id="IPR027417">
    <property type="entry name" value="P-loop_NTPase"/>
</dbReference>
<feature type="domain" description="SRP54-type proteins GTP-binding" evidence="10">
    <location>
        <begin position="284"/>
        <end position="297"/>
    </location>
</feature>
<feature type="binding site" evidence="9">
    <location>
        <begin position="199"/>
        <end position="203"/>
    </location>
    <ligand>
        <name>GTP</name>
        <dbReference type="ChEBI" id="CHEBI:37565"/>
    </ligand>
</feature>
<dbReference type="SMART" id="SM00963">
    <property type="entry name" value="SRP54_N"/>
    <property type="match status" value="1"/>
</dbReference>
<dbReference type="SMART" id="SM00382">
    <property type="entry name" value="AAA"/>
    <property type="match status" value="1"/>
</dbReference>
<evidence type="ECO:0000256" key="7">
    <source>
        <dbReference type="ARBA" id="ARBA00023170"/>
    </source>
</evidence>
<sequence length="311" mass="33842">MSRFFSDKDLKQERKKKSLWSRFRDVALLDVGVLVRGLDRTSLDSLEQLLLESDFGVGPTLRIIDTLTAEGKKGNLHGEDDLRELFRRELRKVFEPAAGKTGLSLAASGPTVILMVGVNGVGKTTTIAKLARYFQSRGKRVLLAAGDTFRAGAIEQLERWAERLGCELIKQQPGSDPAAVAYDAVSAALSRKADILILDTAGRLHTQGGLMEELVKMKRVIGKRMDGAPHEVLLVLDSTLGQNSASQARVFHEKLGVTGLVLAKLDGTSKAGCAVAITEQLGLPIKFAGVGETLEDLEEFDLERYVDKILS</sequence>
<evidence type="ECO:0000256" key="5">
    <source>
        <dbReference type="ARBA" id="ARBA00023134"/>
    </source>
</evidence>
<feature type="binding site" evidence="9">
    <location>
        <begin position="117"/>
        <end position="124"/>
    </location>
    <ligand>
        <name>GTP</name>
        <dbReference type="ChEBI" id="CHEBI:37565"/>
    </ligand>
</feature>
<dbReference type="InterPro" id="IPR042101">
    <property type="entry name" value="SRP54_N_sf"/>
</dbReference>
<dbReference type="GO" id="GO:0005047">
    <property type="term" value="F:signal recognition particle binding"/>
    <property type="evidence" value="ECO:0007669"/>
    <property type="project" value="TreeGrafter"/>
</dbReference>
<dbReference type="SUPFAM" id="SSF47364">
    <property type="entry name" value="Domain of the SRP/SRP receptor G-proteins"/>
    <property type="match status" value="1"/>
</dbReference>
<dbReference type="HAMAP" id="MF_00920">
    <property type="entry name" value="FtsY"/>
    <property type="match status" value="1"/>
</dbReference>
<dbReference type="PROSITE" id="PS00300">
    <property type="entry name" value="SRP54"/>
    <property type="match status" value="1"/>
</dbReference>
<dbReference type="GO" id="GO:0005737">
    <property type="term" value="C:cytoplasm"/>
    <property type="evidence" value="ECO:0007669"/>
    <property type="project" value="UniProtKB-SubCell"/>
</dbReference>
<accession>A0A1F5YEC7</accession>
<evidence type="ECO:0000259" key="10">
    <source>
        <dbReference type="PROSITE" id="PS00300"/>
    </source>
</evidence>
<dbReference type="SUPFAM" id="SSF52540">
    <property type="entry name" value="P-loop containing nucleoside triphosphate hydrolases"/>
    <property type="match status" value="1"/>
</dbReference>
<evidence type="ECO:0000313" key="12">
    <source>
        <dbReference type="Proteomes" id="UP000176992"/>
    </source>
</evidence>
<dbReference type="InterPro" id="IPR036225">
    <property type="entry name" value="SRP/SRP_N"/>
</dbReference>
<dbReference type="GO" id="GO:0005525">
    <property type="term" value="F:GTP binding"/>
    <property type="evidence" value="ECO:0007669"/>
    <property type="project" value="UniProtKB-UniRule"/>
</dbReference>
<keyword evidence="7 9" id="KW-0675">Receptor</keyword>
<keyword evidence="5 9" id="KW-0342">GTP-binding</keyword>
<protein>
    <recommendedName>
        <fullName evidence="9">Signal recognition particle receptor FtsY</fullName>
        <shortName evidence="9">SRP receptor</shortName>
        <ecNumber evidence="9">3.6.5.4</ecNumber>
    </recommendedName>
</protein>
<dbReference type="Gene3D" id="1.20.120.140">
    <property type="entry name" value="Signal recognition particle SRP54, nucleotide-binding domain"/>
    <property type="match status" value="1"/>
</dbReference>
<evidence type="ECO:0000256" key="6">
    <source>
        <dbReference type="ARBA" id="ARBA00023136"/>
    </source>
</evidence>
<dbReference type="InterPro" id="IPR000897">
    <property type="entry name" value="SRP54_GTPase_dom"/>
</dbReference>
<evidence type="ECO:0000256" key="3">
    <source>
        <dbReference type="ARBA" id="ARBA00022741"/>
    </source>
</evidence>
<dbReference type="GO" id="GO:0003924">
    <property type="term" value="F:GTPase activity"/>
    <property type="evidence" value="ECO:0007669"/>
    <property type="project" value="UniProtKB-UniRule"/>
</dbReference>
<comment type="subcellular location">
    <subcellularLocation>
        <location evidence="9">Cell membrane</location>
        <topology evidence="9">Peripheral membrane protein</topology>
        <orientation evidence="9">Cytoplasmic side</orientation>
    </subcellularLocation>
    <subcellularLocation>
        <location evidence="9">Cytoplasm</location>
    </subcellularLocation>
</comment>
<dbReference type="PANTHER" id="PTHR43134">
    <property type="entry name" value="SIGNAL RECOGNITION PARTICLE RECEPTOR SUBUNIT ALPHA"/>
    <property type="match status" value="1"/>
</dbReference>
<dbReference type="PRINTS" id="PR00364">
    <property type="entry name" value="DISEASERSIST"/>
</dbReference>
<dbReference type="EC" id="3.6.5.4" evidence="9"/>
<comment type="subunit">
    <text evidence="9">Part of the signal recognition particle protein translocation system, which is composed of SRP and FtsY.</text>
</comment>
<dbReference type="GO" id="GO:0006614">
    <property type="term" value="P:SRP-dependent cotranslational protein targeting to membrane"/>
    <property type="evidence" value="ECO:0007669"/>
    <property type="project" value="InterPro"/>
</dbReference>
<gene>
    <name evidence="9" type="primary">ftsY</name>
    <name evidence="11" type="ORF">A2Z86_00330</name>
</gene>